<organism evidence="2 3">
    <name type="scientific">Portunus trituberculatus</name>
    <name type="common">Swimming crab</name>
    <name type="synonym">Neptunus trituberculatus</name>
    <dbReference type="NCBI Taxonomy" id="210409"/>
    <lineage>
        <taxon>Eukaryota</taxon>
        <taxon>Metazoa</taxon>
        <taxon>Ecdysozoa</taxon>
        <taxon>Arthropoda</taxon>
        <taxon>Crustacea</taxon>
        <taxon>Multicrustacea</taxon>
        <taxon>Malacostraca</taxon>
        <taxon>Eumalacostraca</taxon>
        <taxon>Eucarida</taxon>
        <taxon>Decapoda</taxon>
        <taxon>Pleocyemata</taxon>
        <taxon>Brachyura</taxon>
        <taxon>Eubrachyura</taxon>
        <taxon>Portunoidea</taxon>
        <taxon>Portunidae</taxon>
        <taxon>Portuninae</taxon>
        <taxon>Portunus</taxon>
    </lineage>
</organism>
<keyword evidence="1" id="KW-1133">Transmembrane helix</keyword>
<sequence>MLYFQHMSPSRLLDLCPRHWSFEPSRSRIRALTLFLVLVLVLDLVLVFIPVPVSRYYLFFHYPAFPVLLIPSFHCSSILLLLFFFIFRPLS</sequence>
<accession>A0A5B7JTF4</accession>
<evidence type="ECO:0000313" key="3">
    <source>
        <dbReference type="Proteomes" id="UP000324222"/>
    </source>
</evidence>
<gene>
    <name evidence="2" type="ORF">E2C01_090822</name>
</gene>
<proteinExistence type="predicted"/>
<feature type="transmembrane region" description="Helical" evidence="1">
    <location>
        <begin position="31"/>
        <end position="53"/>
    </location>
</feature>
<feature type="transmembrane region" description="Helical" evidence="1">
    <location>
        <begin position="65"/>
        <end position="87"/>
    </location>
</feature>
<keyword evidence="3" id="KW-1185">Reference proteome</keyword>
<comment type="caution">
    <text evidence="2">The sequence shown here is derived from an EMBL/GenBank/DDBJ whole genome shotgun (WGS) entry which is preliminary data.</text>
</comment>
<dbReference type="AlphaFoldDB" id="A0A5B7JTF4"/>
<dbReference type="Proteomes" id="UP000324222">
    <property type="component" value="Unassembled WGS sequence"/>
</dbReference>
<reference evidence="2 3" key="1">
    <citation type="submission" date="2019-05" db="EMBL/GenBank/DDBJ databases">
        <title>Another draft genome of Portunus trituberculatus and its Hox gene families provides insights of decapod evolution.</title>
        <authorList>
            <person name="Jeong J.-H."/>
            <person name="Song I."/>
            <person name="Kim S."/>
            <person name="Choi T."/>
            <person name="Kim D."/>
            <person name="Ryu S."/>
            <person name="Kim W."/>
        </authorList>
    </citation>
    <scope>NUCLEOTIDE SEQUENCE [LARGE SCALE GENOMIC DNA]</scope>
    <source>
        <tissue evidence="2">Muscle</tissue>
    </source>
</reference>
<dbReference type="EMBL" id="VSRR010102856">
    <property type="protein sequence ID" value="MPC95604.1"/>
    <property type="molecule type" value="Genomic_DNA"/>
</dbReference>
<keyword evidence="1" id="KW-0472">Membrane</keyword>
<name>A0A5B7JTF4_PORTR</name>
<evidence type="ECO:0000256" key="1">
    <source>
        <dbReference type="SAM" id="Phobius"/>
    </source>
</evidence>
<keyword evidence="1" id="KW-0812">Transmembrane</keyword>
<evidence type="ECO:0000313" key="2">
    <source>
        <dbReference type="EMBL" id="MPC95604.1"/>
    </source>
</evidence>
<protein>
    <submittedName>
        <fullName evidence="2">Uncharacterized protein</fullName>
    </submittedName>
</protein>